<feature type="region of interest" description="Disordered" evidence="1">
    <location>
        <begin position="69"/>
        <end position="96"/>
    </location>
</feature>
<organism evidence="2 3">
    <name type="scientific">Streptomyces lycii</name>
    <dbReference type="NCBI Taxonomy" id="2654337"/>
    <lineage>
        <taxon>Bacteria</taxon>
        <taxon>Bacillati</taxon>
        <taxon>Actinomycetota</taxon>
        <taxon>Actinomycetes</taxon>
        <taxon>Kitasatosporales</taxon>
        <taxon>Streptomycetaceae</taxon>
        <taxon>Streptomyces</taxon>
    </lineage>
</organism>
<reference evidence="2 3" key="1">
    <citation type="submission" date="2019-10" db="EMBL/GenBank/DDBJ databases">
        <title>Streptomyces tenebrisbrunneis sp.nov., an endogenous actinomycete isolated from of Lycium ruthenicum.</title>
        <authorList>
            <person name="Ma L."/>
        </authorList>
    </citation>
    <scope>NUCLEOTIDE SEQUENCE [LARGE SCALE GENOMIC DNA]</scope>
    <source>
        <strain evidence="2 3">TRM 66187</strain>
    </source>
</reference>
<comment type="caution">
    <text evidence="2">The sequence shown here is derived from an EMBL/GenBank/DDBJ whole genome shotgun (WGS) entry which is preliminary data.</text>
</comment>
<dbReference type="RefSeq" id="WP_156206233.1">
    <property type="nucleotide sequence ID" value="NZ_WHPN01000271.1"/>
</dbReference>
<protein>
    <submittedName>
        <fullName evidence="2">Uncharacterized protein</fullName>
    </submittedName>
</protein>
<evidence type="ECO:0000313" key="2">
    <source>
        <dbReference type="EMBL" id="KAF4408548.1"/>
    </source>
</evidence>
<feature type="compositionally biased region" description="Low complexity" evidence="1">
    <location>
        <begin position="73"/>
        <end position="83"/>
    </location>
</feature>
<keyword evidence="3" id="KW-1185">Reference proteome</keyword>
<gene>
    <name evidence="2" type="ORF">GCU69_14065</name>
</gene>
<dbReference type="Proteomes" id="UP000621266">
    <property type="component" value="Unassembled WGS sequence"/>
</dbReference>
<feature type="compositionally biased region" description="Basic residues" evidence="1">
    <location>
        <begin position="84"/>
        <end position="96"/>
    </location>
</feature>
<name>A0ABQ7FMS9_9ACTN</name>
<sequence>MLFGFNEADDYGATQPAADYSTWGNQIQNKVVKAVEANGCQGDAKQYAAEVRDLLTPDILRYRIGTRDSSPVAAATDATSSRTSPKRCSRWLCARR</sequence>
<evidence type="ECO:0000313" key="3">
    <source>
        <dbReference type="Proteomes" id="UP000621266"/>
    </source>
</evidence>
<dbReference type="EMBL" id="WHPN01000271">
    <property type="protein sequence ID" value="KAF4408548.1"/>
    <property type="molecule type" value="Genomic_DNA"/>
</dbReference>
<proteinExistence type="predicted"/>
<accession>A0ABQ7FMS9</accession>
<evidence type="ECO:0000256" key="1">
    <source>
        <dbReference type="SAM" id="MobiDB-lite"/>
    </source>
</evidence>